<dbReference type="PANTHER" id="PTHR43008">
    <property type="entry name" value="BENZIL REDUCTASE"/>
    <property type="match status" value="1"/>
</dbReference>
<evidence type="ECO:0000256" key="3">
    <source>
        <dbReference type="ARBA" id="ARBA00023002"/>
    </source>
</evidence>
<dbReference type="Pfam" id="PF00106">
    <property type="entry name" value="adh_short"/>
    <property type="match status" value="1"/>
</dbReference>
<evidence type="ECO:0000256" key="1">
    <source>
        <dbReference type="ARBA" id="ARBA00006484"/>
    </source>
</evidence>
<dbReference type="PANTHER" id="PTHR43008:SF8">
    <property type="entry name" value="BENZIL REDUCTASE ((S)-BENZOIN FORMING) IRC24"/>
    <property type="match status" value="1"/>
</dbReference>
<dbReference type="OrthoDB" id="153074at2759"/>
<dbReference type="PRINTS" id="PR00081">
    <property type="entry name" value="GDHRDH"/>
</dbReference>
<sequence length="249" mass="26263">MSAKTILVTGASRGIGLDIAKALVAANHQVVVTARSTEELEKLKLIAPERVAYLAGDMADFSLPSRLVDLAVSTFGGLDGVVVNHGVLAPINKLADAPLDEWKSLYDVNLFSGIALAKAAIPALRTSHGMVVWISSGAATNNYTSWSAYGSSKAAINSISAHLAAEEPEITSFALAPGVVATDMQTQIRASKNMDPTQLARFVDLHQSDKLLKPEWVGAVVAKIVTKQDVTLSGKFLRITDPALAAYAP</sequence>
<dbReference type="GO" id="GO:0050664">
    <property type="term" value="F:oxidoreductase activity, acting on NAD(P)H, oxygen as acceptor"/>
    <property type="evidence" value="ECO:0007669"/>
    <property type="project" value="TreeGrafter"/>
</dbReference>
<name>A0A2C5XCB6_9PEZI</name>
<dbReference type="STRING" id="1035309.A0A2C5XCB6"/>
<organism evidence="4 5">
    <name type="scientific">Ceratocystis fimbriata CBS 114723</name>
    <dbReference type="NCBI Taxonomy" id="1035309"/>
    <lineage>
        <taxon>Eukaryota</taxon>
        <taxon>Fungi</taxon>
        <taxon>Dikarya</taxon>
        <taxon>Ascomycota</taxon>
        <taxon>Pezizomycotina</taxon>
        <taxon>Sordariomycetes</taxon>
        <taxon>Hypocreomycetidae</taxon>
        <taxon>Microascales</taxon>
        <taxon>Ceratocystidaceae</taxon>
        <taxon>Ceratocystis</taxon>
    </lineage>
</organism>
<dbReference type="AlphaFoldDB" id="A0A2C5XCB6"/>
<comment type="similarity">
    <text evidence="1">Belongs to the short-chain dehydrogenases/reductases (SDR) family.</text>
</comment>
<accession>A0A2C5XCB6</accession>
<keyword evidence="3" id="KW-0560">Oxidoreductase</keyword>
<evidence type="ECO:0000313" key="5">
    <source>
        <dbReference type="Proteomes" id="UP000222788"/>
    </source>
</evidence>
<protein>
    <submittedName>
        <fullName evidence="4">Putative oxidoreductase YIR035C</fullName>
    </submittedName>
</protein>
<dbReference type="SUPFAM" id="SSF51735">
    <property type="entry name" value="NAD(P)-binding Rossmann-fold domains"/>
    <property type="match status" value="1"/>
</dbReference>
<proteinExistence type="inferred from homology"/>
<keyword evidence="5" id="KW-1185">Reference proteome</keyword>
<evidence type="ECO:0000313" key="4">
    <source>
        <dbReference type="EMBL" id="PHH54590.1"/>
    </source>
</evidence>
<dbReference type="InterPro" id="IPR002347">
    <property type="entry name" value="SDR_fam"/>
</dbReference>
<dbReference type="InterPro" id="IPR020904">
    <property type="entry name" value="Sc_DH/Rdtase_CS"/>
</dbReference>
<reference evidence="4 5" key="1">
    <citation type="journal article" date="2013" name="Fungal Biol.">
        <title>Analysis of microsatellite markers in the genome of the plant pathogen Ceratocystis fimbriata.</title>
        <authorList>
            <person name="Simpson M.C."/>
            <person name="Wilken P.M."/>
            <person name="Coetzee M.P."/>
            <person name="Wingfield M.J."/>
            <person name="Wingfield B.D."/>
        </authorList>
    </citation>
    <scope>NUCLEOTIDE SEQUENCE [LARGE SCALE GENOMIC DNA]</scope>
    <source>
        <strain evidence="4 5">CBS 114723</strain>
    </source>
</reference>
<reference evidence="4 5" key="2">
    <citation type="journal article" date="2013" name="IMA Fungus">
        <title>IMA Genome-F 1: Ceratocystis fimbriata: Draft nuclear genome sequence for the plant pathogen, Ceratocystis fimbriata.</title>
        <authorList>
            <person name="Wilken P.M."/>
            <person name="Steenkamp E.T."/>
            <person name="Wingfield M.J."/>
            <person name="de Beer Z.W."/>
            <person name="Wingfield B.D."/>
        </authorList>
    </citation>
    <scope>NUCLEOTIDE SEQUENCE [LARGE SCALE GENOMIC DNA]</scope>
    <source>
        <strain evidence="4 5">CBS 114723</strain>
    </source>
</reference>
<dbReference type="EMBL" id="APWK03000024">
    <property type="protein sequence ID" value="PHH54590.1"/>
    <property type="molecule type" value="Genomic_DNA"/>
</dbReference>
<evidence type="ECO:0000256" key="2">
    <source>
        <dbReference type="ARBA" id="ARBA00022857"/>
    </source>
</evidence>
<dbReference type="PROSITE" id="PS00061">
    <property type="entry name" value="ADH_SHORT"/>
    <property type="match status" value="1"/>
</dbReference>
<dbReference type="FunFam" id="3.40.50.720:FF:000281">
    <property type="entry name" value="Uncharacterized oxidoreductase YIR035C"/>
    <property type="match status" value="1"/>
</dbReference>
<comment type="caution">
    <text evidence="4">The sequence shown here is derived from an EMBL/GenBank/DDBJ whole genome shotgun (WGS) entry which is preliminary data.</text>
</comment>
<dbReference type="Gene3D" id="3.40.50.720">
    <property type="entry name" value="NAD(P)-binding Rossmann-like Domain"/>
    <property type="match status" value="1"/>
</dbReference>
<keyword evidence="2" id="KW-0521">NADP</keyword>
<dbReference type="Proteomes" id="UP000222788">
    <property type="component" value="Unassembled WGS sequence"/>
</dbReference>
<dbReference type="InterPro" id="IPR036291">
    <property type="entry name" value="NAD(P)-bd_dom_sf"/>
</dbReference>
<gene>
    <name evidence="4" type="primary">YIR035C</name>
    <name evidence="4" type="ORF">CFIMG_003572RA</name>
</gene>